<sequence>MGVAVSGHARWLLATARQIRAATVLSTGWGEFLATDGTALEWEDAAGHGAEGRSGIRLQPNRLYQRAAEIGLLQQQYLERYAGEDVIAGFSTRLRRHRCF</sequence>
<organism evidence="1 2">
    <name type="scientific">Candidatus Competibacter denitrificans Run_A_D11</name>
    <dbReference type="NCBI Taxonomy" id="1400863"/>
    <lineage>
        <taxon>Bacteria</taxon>
        <taxon>Pseudomonadati</taxon>
        <taxon>Pseudomonadota</taxon>
        <taxon>Gammaproteobacteria</taxon>
        <taxon>Candidatus Competibacteraceae</taxon>
        <taxon>Candidatus Competibacter</taxon>
    </lineage>
</organism>
<reference evidence="1" key="1">
    <citation type="submission" date="2013-07" db="EMBL/GenBank/DDBJ databases">
        <authorList>
            <person name="McIlroy S."/>
        </authorList>
    </citation>
    <scope>NUCLEOTIDE SEQUENCE [LARGE SCALE GENOMIC DNA]</scope>
    <source>
        <strain evidence="1">Run_A_D11</strain>
    </source>
</reference>
<comment type="caution">
    <text evidence="1">The sequence shown here is derived from an EMBL/GenBank/DDBJ whole genome shotgun (WGS) entry which is preliminary data.</text>
</comment>
<protein>
    <submittedName>
        <fullName evidence="1">Uncharacterized protein</fullName>
    </submittedName>
</protein>
<dbReference type="Proteomes" id="UP000035760">
    <property type="component" value="Unassembled WGS sequence"/>
</dbReference>
<name>W6M8N0_9GAMM</name>
<reference evidence="1" key="2">
    <citation type="submission" date="2014-03" db="EMBL/GenBank/DDBJ databases">
        <title>Candidatus Competibacter-lineage genomes retrieved from metagenomes reveal functional metabolic diversity.</title>
        <authorList>
            <person name="McIlroy S.J."/>
            <person name="Albertsen M."/>
            <person name="Andresen E.K."/>
            <person name="Saunders A.M."/>
            <person name="Kristiansen R."/>
            <person name="Stokholm-Bjerregaard M."/>
            <person name="Nielsen K.L."/>
            <person name="Nielsen P.H."/>
        </authorList>
    </citation>
    <scope>NUCLEOTIDE SEQUENCE</scope>
    <source>
        <strain evidence="1">Run_A_D11</strain>
    </source>
</reference>
<gene>
    <name evidence="1" type="ORF">BN873_720036</name>
</gene>
<dbReference type="AlphaFoldDB" id="W6M8N0"/>
<proteinExistence type="predicted"/>
<keyword evidence="2" id="KW-1185">Reference proteome</keyword>
<evidence type="ECO:0000313" key="2">
    <source>
        <dbReference type="Proteomes" id="UP000035760"/>
    </source>
</evidence>
<accession>W6M8N0</accession>
<dbReference type="EMBL" id="CBTJ020000083">
    <property type="protein sequence ID" value="CDI03942.1"/>
    <property type="molecule type" value="Genomic_DNA"/>
</dbReference>
<evidence type="ECO:0000313" key="1">
    <source>
        <dbReference type="EMBL" id="CDI03942.1"/>
    </source>
</evidence>